<protein>
    <recommendedName>
        <fullName evidence="2">CN hydrolase domain-containing protein</fullName>
    </recommendedName>
</protein>
<dbReference type="Proteomes" id="UP000664132">
    <property type="component" value="Unassembled WGS sequence"/>
</dbReference>
<gene>
    <name evidence="3" type="ORF">IFR04_010393</name>
</gene>
<evidence type="ECO:0000313" key="4">
    <source>
        <dbReference type="Proteomes" id="UP000664132"/>
    </source>
</evidence>
<dbReference type="PANTHER" id="PTHR43674:SF12">
    <property type="entry name" value="NITRILASE C965.09-RELATED"/>
    <property type="match status" value="1"/>
</dbReference>
<dbReference type="SUPFAM" id="SSF56317">
    <property type="entry name" value="Carbon-nitrogen hydrolase"/>
    <property type="match status" value="1"/>
</dbReference>
<keyword evidence="4" id="KW-1185">Reference proteome</keyword>
<evidence type="ECO:0000259" key="2">
    <source>
        <dbReference type="PROSITE" id="PS50263"/>
    </source>
</evidence>
<dbReference type="InterPro" id="IPR050345">
    <property type="entry name" value="Aliph_Amidase/BUP"/>
</dbReference>
<keyword evidence="1" id="KW-0378">Hydrolase</keyword>
<accession>A0A8H7T7X6</accession>
<feature type="domain" description="CN hydrolase" evidence="2">
    <location>
        <begin position="5"/>
        <end position="322"/>
    </location>
</feature>
<name>A0A8H7T7X6_9HELO</name>
<evidence type="ECO:0000256" key="1">
    <source>
        <dbReference type="ARBA" id="ARBA00022801"/>
    </source>
</evidence>
<dbReference type="PROSITE" id="PS50263">
    <property type="entry name" value="CN_HYDROLASE"/>
    <property type="match status" value="1"/>
</dbReference>
<sequence>MPRTLKLAAAQMGPVHLTSTRTETMDRLLTLLRQASTLGAQLVLFPETALTTFFPRHLITSPDELSNYFDSASTLLTSPNTAPLFNLAKELNIDISIGFAEWDESAAAGSVAGANVKGYNTSVYYSARKGEIVAKYRKVHLPGTVEPFSNPDAVNQLEKRYFAPGNLGFQAFRAPDLVKSVLKKGGHGVEAKEDVKGKGDPILGMMICNDRRWVEGWRCYGLQGVELVLCGYNTAGFAPDLWGTRKPMTPEEAETDAVFHHKLCMQGNSYMNSCFSVSAAKAGMEDGKYDLIGGSCITSPEGHVLAEAKTKGDEIVFAEIDLEDCRQGMEKTFDFGRHRRIEQYGLITTQTGVVEPELLG</sequence>
<dbReference type="InterPro" id="IPR036526">
    <property type="entry name" value="C-N_Hydrolase_sf"/>
</dbReference>
<dbReference type="EMBL" id="JAFJYH010000185">
    <property type="protein sequence ID" value="KAG4416475.1"/>
    <property type="molecule type" value="Genomic_DNA"/>
</dbReference>
<proteinExistence type="predicted"/>
<dbReference type="GO" id="GO:0016811">
    <property type="term" value="F:hydrolase activity, acting on carbon-nitrogen (but not peptide) bonds, in linear amides"/>
    <property type="evidence" value="ECO:0007669"/>
    <property type="project" value="TreeGrafter"/>
</dbReference>
<dbReference type="PANTHER" id="PTHR43674">
    <property type="entry name" value="NITRILASE C965.09-RELATED"/>
    <property type="match status" value="1"/>
</dbReference>
<dbReference type="OrthoDB" id="412018at2759"/>
<dbReference type="Pfam" id="PF00795">
    <property type="entry name" value="CN_hydrolase"/>
    <property type="match status" value="1"/>
</dbReference>
<dbReference type="InterPro" id="IPR003010">
    <property type="entry name" value="C-N_Hydrolase"/>
</dbReference>
<comment type="caution">
    <text evidence="3">The sequence shown here is derived from an EMBL/GenBank/DDBJ whole genome shotgun (WGS) entry which is preliminary data.</text>
</comment>
<evidence type="ECO:0000313" key="3">
    <source>
        <dbReference type="EMBL" id="KAG4416475.1"/>
    </source>
</evidence>
<dbReference type="Gene3D" id="3.60.110.10">
    <property type="entry name" value="Carbon-nitrogen hydrolase"/>
    <property type="match status" value="1"/>
</dbReference>
<dbReference type="AlphaFoldDB" id="A0A8H7T7X6"/>
<organism evidence="3 4">
    <name type="scientific">Cadophora malorum</name>
    <dbReference type="NCBI Taxonomy" id="108018"/>
    <lineage>
        <taxon>Eukaryota</taxon>
        <taxon>Fungi</taxon>
        <taxon>Dikarya</taxon>
        <taxon>Ascomycota</taxon>
        <taxon>Pezizomycotina</taxon>
        <taxon>Leotiomycetes</taxon>
        <taxon>Helotiales</taxon>
        <taxon>Ploettnerulaceae</taxon>
        <taxon>Cadophora</taxon>
    </lineage>
</organism>
<reference evidence="3" key="1">
    <citation type="submission" date="2021-02" db="EMBL/GenBank/DDBJ databases">
        <title>Genome sequence Cadophora malorum strain M34.</title>
        <authorList>
            <person name="Stefanovic E."/>
            <person name="Vu D."/>
            <person name="Scully C."/>
            <person name="Dijksterhuis J."/>
            <person name="Roader J."/>
            <person name="Houbraken J."/>
        </authorList>
    </citation>
    <scope>NUCLEOTIDE SEQUENCE</scope>
    <source>
        <strain evidence="3">M34</strain>
    </source>
</reference>